<protein>
    <submittedName>
        <fullName evidence="2">Uncharacterized protein</fullName>
    </submittedName>
</protein>
<comment type="caution">
    <text evidence="2">The sequence shown here is derived from an EMBL/GenBank/DDBJ whole genome shotgun (WGS) entry which is preliminary data.</text>
</comment>
<feature type="region of interest" description="Disordered" evidence="1">
    <location>
        <begin position="1"/>
        <end position="156"/>
    </location>
</feature>
<evidence type="ECO:0000313" key="2">
    <source>
        <dbReference type="EMBL" id="KAK5995832.1"/>
    </source>
</evidence>
<reference evidence="2 3" key="1">
    <citation type="submission" date="2024-01" db="EMBL/GenBank/DDBJ databases">
        <title>Complete genome of Cladobotryum mycophilum ATHUM6906.</title>
        <authorList>
            <person name="Christinaki A.C."/>
            <person name="Myridakis A.I."/>
            <person name="Kouvelis V.N."/>
        </authorList>
    </citation>
    <scope>NUCLEOTIDE SEQUENCE [LARGE SCALE GENOMIC DNA]</scope>
    <source>
        <strain evidence="2 3">ATHUM6906</strain>
    </source>
</reference>
<evidence type="ECO:0000256" key="1">
    <source>
        <dbReference type="SAM" id="MobiDB-lite"/>
    </source>
</evidence>
<feature type="compositionally biased region" description="Basic and acidic residues" evidence="1">
    <location>
        <begin position="89"/>
        <end position="116"/>
    </location>
</feature>
<accession>A0ABR0SUI7</accession>
<gene>
    <name evidence="2" type="ORF">PT974_04250</name>
</gene>
<organism evidence="2 3">
    <name type="scientific">Cladobotryum mycophilum</name>
    <dbReference type="NCBI Taxonomy" id="491253"/>
    <lineage>
        <taxon>Eukaryota</taxon>
        <taxon>Fungi</taxon>
        <taxon>Dikarya</taxon>
        <taxon>Ascomycota</taxon>
        <taxon>Pezizomycotina</taxon>
        <taxon>Sordariomycetes</taxon>
        <taxon>Hypocreomycetidae</taxon>
        <taxon>Hypocreales</taxon>
        <taxon>Hypocreaceae</taxon>
        <taxon>Cladobotryum</taxon>
    </lineage>
</organism>
<feature type="compositionally biased region" description="Polar residues" evidence="1">
    <location>
        <begin position="13"/>
        <end position="42"/>
    </location>
</feature>
<proteinExistence type="predicted"/>
<sequence>MPPSFRTPRHSRTSSTADSYSTSPQARRFSKSSIHDTSTSFRDSPGQHDTLDISVLSSGGAGVSNGMGNLADELADAFSDSGEDDYYEDEIRGHDSRRPEIERTEGDGVRGNRVDGDLLSGNGTSHLGLPSPHRKGHQRKGSQYDGSEYGSDSDLDTSGIPPSLMAKIDAVDSLARRGTENYGGPADDVLARVINGLRDLGSQSSVEGSASRLITAHSALTTHLAHQTRQLHNLTFQLLSPLSPPPDSETIDNLVPLLMSLSEDMPRPSTSAFNSLTALHSITSELIQTLNYLSDTLHMSRQTTVTATRKLKSAKELVAEMRREEELREEGEQWLTRGNWGERLEKRECALVCGEVIGGFEDVCNGWRERLLAQAESQA</sequence>
<keyword evidence="3" id="KW-1185">Reference proteome</keyword>
<dbReference type="Proteomes" id="UP001338125">
    <property type="component" value="Unassembled WGS sequence"/>
</dbReference>
<name>A0ABR0SUI7_9HYPO</name>
<evidence type="ECO:0000313" key="3">
    <source>
        <dbReference type="Proteomes" id="UP001338125"/>
    </source>
</evidence>
<dbReference type="EMBL" id="JAVFKD010000004">
    <property type="protein sequence ID" value="KAK5995832.1"/>
    <property type="molecule type" value="Genomic_DNA"/>
</dbReference>